<evidence type="ECO:0000313" key="2">
    <source>
        <dbReference type="Proteomes" id="UP001595453"/>
    </source>
</evidence>
<protein>
    <recommendedName>
        <fullName evidence="3">DUF4258 domain-containing protein</fullName>
    </recommendedName>
</protein>
<dbReference type="EMBL" id="JBHRSD010000011">
    <property type="protein sequence ID" value="MFC3032118.1"/>
    <property type="molecule type" value="Genomic_DNA"/>
</dbReference>
<comment type="caution">
    <text evidence="1">The sequence shown here is derived from an EMBL/GenBank/DDBJ whole genome shotgun (WGS) entry which is preliminary data.</text>
</comment>
<name>A0ABV7CHP0_9GAMM</name>
<evidence type="ECO:0000313" key="1">
    <source>
        <dbReference type="EMBL" id="MFC3032118.1"/>
    </source>
</evidence>
<reference evidence="2" key="1">
    <citation type="journal article" date="2019" name="Int. J. Syst. Evol. Microbiol.">
        <title>The Global Catalogue of Microorganisms (GCM) 10K type strain sequencing project: providing services to taxonomists for standard genome sequencing and annotation.</title>
        <authorList>
            <consortium name="The Broad Institute Genomics Platform"/>
            <consortium name="The Broad Institute Genome Sequencing Center for Infectious Disease"/>
            <person name="Wu L."/>
            <person name="Ma J."/>
        </authorList>
    </citation>
    <scope>NUCLEOTIDE SEQUENCE [LARGE SCALE GENOMIC DNA]</scope>
    <source>
        <strain evidence="2">KCTC 42730</strain>
    </source>
</reference>
<sequence length="92" mass="9927">MLKSLLKTVAKHQVKSGVGKQVLNQVFEQGVSALRGASHTSGQSTDTGNELIDKLNRLCQDGLPDGEYPVYLSKTTVLVTIRQGGIVALKQY</sequence>
<dbReference type="Proteomes" id="UP001595453">
    <property type="component" value="Unassembled WGS sequence"/>
</dbReference>
<evidence type="ECO:0008006" key="3">
    <source>
        <dbReference type="Google" id="ProtNLM"/>
    </source>
</evidence>
<accession>A0ABV7CHP0</accession>
<organism evidence="1 2">
    <name type="scientific">Pseudoalteromonas fenneropenaei</name>
    <dbReference type="NCBI Taxonomy" id="1737459"/>
    <lineage>
        <taxon>Bacteria</taxon>
        <taxon>Pseudomonadati</taxon>
        <taxon>Pseudomonadota</taxon>
        <taxon>Gammaproteobacteria</taxon>
        <taxon>Alteromonadales</taxon>
        <taxon>Pseudoalteromonadaceae</taxon>
        <taxon>Pseudoalteromonas</taxon>
    </lineage>
</organism>
<gene>
    <name evidence="1" type="ORF">ACFOEE_06275</name>
</gene>
<proteinExistence type="predicted"/>
<keyword evidence="2" id="KW-1185">Reference proteome</keyword>
<dbReference type="RefSeq" id="WP_377122101.1">
    <property type="nucleotide sequence ID" value="NZ_JBHRSD010000011.1"/>
</dbReference>